<protein>
    <submittedName>
        <fullName evidence="1">Uncharacterized protein</fullName>
    </submittedName>
</protein>
<reference evidence="1" key="1">
    <citation type="submission" date="2019-08" db="EMBL/GenBank/DDBJ databases">
        <authorList>
            <person name="Kucharzyk K."/>
            <person name="Murdoch R.W."/>
            <person name="Higgins S."/>
            <person name="Loffler F."/>
        </authorList>
    </citation>
    <scope>NUCLEOTIDE SEQUENCE</scope>
</reference>
<comment type="caution">
    <text evidence="1">The sequence shown here is derived from an EMBL/GenBank/DDBJ whole genome shotgun (WGS) entry which is preliminary data.</text>
</comment>
<organism evidence="1">
    <name type="scientific">bioreactor metagenome</name>
    <dbReference type="NCBI Taxonomy" id="1076179"/>
    <lineage>
        <taxon>unclassified sequences</taxon>
        <taxon>metagenomes</taxon>
        <taxon>ecological metagenomes</taxon>
    </lineage>
</organism>
<name>A0A645I554_9ZZZZ</name>
<evidence type="ECO:0000313" key="1">
    <source>
        <dbReference type="EMBL" id="MPN46431.1"/>
    </source>
</evidence>
<dbReference type="AlphaFoldDB" id="A0A645I554"/>
<dbReference type="EMBL" id="VSSQ01107093">
    <property type="protein sequence ID" value="MPN46431.1"/>
    <property type="molecule type" value="Genomic_DNA"/>
</dbReference>
<gene>
    <name evidence="1" type="ORF">SDC9_194017</name>
</gene>
<proteinExistence type="predicted"/>
<sequence length="88" mass="10031">MAKVGFQPGVELFEARVVGRGFDLFGEQRQRLVEFTLLHGVRRRGFQRLVGEPGQRGDQQGGEEEQFEFHGSDSFRLSGLRLGIFFVM</sequence>
<accession>A0A645I554</accession>